<dbReference type="InterPro" id="IPR001406">
    <property type="entry name" value="PsdUridine_synth_TruA"/>
</dbReference>
<dbReference type="GO" id="GO:0003723">
    <property type="term" value="F:RNA binding"/>
    <property type="evidence" value="ECO:0007669"/>
    <property type="project" value="InterPro"/>
</dbReference>
<comment type="catalytic activity">
    <reaction evidence="4 7">
        <text>uridine(38/39/40) in tRNA = pseudouridine(38/39/40) in tRNA</text>
        <dbReference type="Rhea" id="RHEA:22376"/>
        <dbReference type="Rhea" id="RHEA-COMP:10085"/>
        <dbReference type="Rhea" id="RHEA-COMP:10087"/>
        <dbReference type="ChEBI" id="CHEBI:65314"/>
        <dbReference type="ChEBI" id="CHEBI:65315"/>
        <dbReference type="EC" id="5.4.99.12"/>
    </reaction>
</comment>
<comment type="caution">
    <text evidence="9">The sequence shown here is derived from an EMBL/GenBank/DDBJ whole genome shotgun (WGS) entry which is preliminary data.</text>
</comment>
<dbReference type="PANTHER" id="PTHR11142">
    <property type="entry name" value="PSEUDOURIDYLATE SYNTHASE"/>
    <property type="match status" value="1"/>
</dbReference>
<organism evidence="9 10">
    <name type="scientific">Gluconobacter cerinus</name>
    <dbReference type="NCBI Taxonomy" id="38307"/>
    <lineage>
        <taxon>Bacteria</taxon>
        <taxon>Pseudomonadati</taxon>
        <taxon>Pseudomonadota</taxon>
        <taxon>Alphaproteobacteria</taxon>
        <taxon>Acetobacterales</taxon>
        <taxon>Acetobacteraceae</taxon>
        <taxon>Gluconobacter</taxon>
    </lineage>
</organism>
<evidence type="ECO:0000313" key="9">
    <source>
        <dbReference type="EMBL" id="GLQ62513.1"/>
    </source>
</evidence>
<dbReference type="Proteomes" id="UP001156614">
    <property type="component" value="Unassembled WGS sequence"/>
</dbReference>
<dbReference type="NCBIfam" id="TIGR00071">
    <property type="entry name" value="hisT_truA"/>
    <property type="match status" value="1"/>
</dbReference>
<evidence type="ECO:0000256" key="5">
    <source>
        <dbReference type="PIRSR" id="PIRSR001430-1"/>
    </source>
</evidence>
<evidence type="ECO:0000256" key="4">
    <source>
        <dbReference type="HAMAP-Rule" id="MF_00171"/>
    </source>
</evidence>
<evidence type="ECO:0000256" key="6">
    <source>
        <dbReference type="PIRSR" id="PIRSR001430-2"/>
    </source>
</evidence>
<comment type="caution">
    <text evidence="4">Lacks conserved residue(s) required for the propagation of feature annotation.</text>
</comment>
<comment type="similarity">
    <text evidence="1 4 7">Belongs to the tRNA pseudouridine synthase TruA family.</text>
</comment>
<dbReference type="InterPro" id="IPR020094">
    <property type="entry name" value="TruA/RsuA/RluB/E/F_N"/>
</dbReference>
<evidence type="ECO:0000256" key="7">
    <source>
        <dbReference type="RuleBase" id="RU003792"/>
    </source>
</evidence>
<dbReference type="CDD" id="cd02570">
    <property type="entry name" value="PseudoU_synth_EcTruA"/>
    <property type="match status" value="1"/>
</dbReference>
<comment type="function">
    <text evidence="4">Formation of pseudouridine at positions 38, 39 and 40 in the anticodon stem and loop of transfer RNAs.</text>
</comment>
<dbReference type="PANTHER" id="PTHR11142:SF0">
    <property type="entry name" value="TRNA PSEUDOURIDINE SYNTHASE-LIKE 1"/>
    <property type="match status" value="1"/>
</dbReference>
<feature type="domain" description="Pseudouridine synthase I TruA alpha/beta" evidence="8">
    <location>
        <begin position="14"/>
        <end position="112"/>
    </location>
</feature>
<dbReference type="EC" id="5.4.99.12" evidence="4"/>
<evidence type="ECO:0000256" key="3">
    <source>
        <dbReference type="ARBA" id="ARBA00023235"/>
    </source>
</evidence>
<name>A0AAV5NDT5_9PROT</name>
<dbReference type="Gene3D" id="3.30.70.580">
    <property type="entry name" value="Pseudouridine synthase I, catalytic domain, N-terminal subdomain"/>
    <property type="match status" value="1"/>
</dbReference>
<evidence type="ECO:0000256" key="1">
    <source>
        <dbReference type="ARBA" id="ARBA00009375"/>
    </source>
</evidence>
<comment type="subunit">
    <text evidence="4">Homodimer.</text>
</comment>
<keyword evidence="10" id="KW-1185">Reference proteome</keyword>
<sequence length="259" mass="28878">MTEMDISRWALRLEYDGTGFVGWQKQQDGVSIQSLIEAAASRLVGNRPVSSITAGRTDAGVHASGMVIHIDFPGDAKINGRQIRDGMGYYLKPHRVVVLEAAQVSLDWSARFSAIWRSYQFKILNRQARPALQETHVWHVKRVLDVDLMQEGANYLLGSHDFTSFRAIACQARSAVRTLDVLTIHREGELVIVNTKARSFLHHQVRNMVGSLVMVGSRQWPPEKMREVLEARNRCAAGPTSPPDGLCLTGVGYPEDPFA</sequence>
<dbReference type="Pfam" id="PF01416">
    <property type="entry name" value="PseudoU_synth_1"/>
    <property type="match status" value="2"/>
</dbReference>
<evidence type="ECO:0000313" key="10">
    <source>
        <dbReference type="Proteomes" id="UP001156614"/>
    </source>
</evidence>
<dbReference type="AlphaFoldDB" id="A0AAV5NDT5"/>
<protein>
    <recommendedName>
        <fullName evidence="4">tRNA pseudouridine synthase A</fullName>
        <ecNumber evidence="4">5.4.99.12</ecNumber>
    </recommendedName>
    <alternativeName>
        <fullName evidence="4">tRNA pseudouridine(38-40) synthase</fullName>
    </alternativeName>
    <alternativeName>
        <fullName evidence="4">tRNA pseudouridylate synthase I</fullName>
    </alternativeName>
    <alternativeName>
        <fullName evidence="4">tRNA-uridine isomerase I</fullName>
    </alternativeName>
</protein>
<dbReference type="InterPro" id="IPR020097">
    <property type="entry name" value="PsdUridine_synth_TruA_a/b_dom"/>
</dbReference>
<evidence type="ECO:0000259" key="8">
    <source>
        <dbReference type="Pfam" id="PF01416"/>
    </source>
</evidence>
<feature type="binding site" evidence="4 6">
    <location>
        <position position="119"/>
    </location>
    <ligand>
        <name>substrate</name>
    </ligand>
</feature>
<dbReference type="EMBL" id="BSNU01000002">
    <property type="protein sequence ID" value="GLQ62513.1"/>
    <property type="molecule type" value="Genomic_DNA"/>
</dbReference>
<proteinExistence type="inferred from homology"/>
<feature type="active site" description="Nucleophile" evidence="4 5">
    <location>
        <position position="58"/>
    </location>
</feature>
<dbReference type="PIRSF" id="PIRSF001430">
    <property type="entry name" value="tRNA_psdUrid_synth"/>
    <property type="match status" value="1"/>
</dbReference>
<accession>A0AAV5NDT5</accession>
<gene>
    <name evidence="4 9" type="primary">truA</name>
    <name evidence="9" type="ORF">GCM10007867_13580</name>
</gene>
<reference evidence="10" key="1">
    <citation type="journal article" date="2019" name="Int. J. Syst. Evol. Microbiol.">
        <title>The Global Catalogue of Microorganisms (GCM) 10K type strain sequencing project: providing services to taxonomists for standard genome sequencing and annotation.</title>
        <authorList>
            <consortium name="The Broad Institute Genomics Platform"/>
            <consortium name="The Broad Institute Genome Sequencing Center for Infectious Disease"/>
            <person name="Wu L."/>
            <person name="Ma J."/>
        </authorList>
    </citation>
    <scope>NUCLEOTIDE SEQUENCE [LARGE SCALE GENOMIC DNA]</scope>
    <source>
        <strain evidence="10">NBRC 3267</strain>
    </source>
</reference>
<feature type="domain" description="Pseudouridine synthase I TruA alpha/beta" evidence="8">
    <location>
        <begin position="153"/>
        <end position="254"/>
    </location>
</feature>
<evidence type="ECO:0000256" key="2">
    <source>
        <dbReference type="ARBA" id="ARBA00022694"/>
    </source>
</evidence>
<dbReference type="InterPro" id="IPR020103">
    <property type="entry name" value="PsdUridine_synth_cat_dom_sf"/>
</dbReference>
<keyword evidence="2 4" id="KW-0819">tRNA processing</keyword>
<dbReference type="GO" id="GO:0031119">
    <property type="term" value="P:tRNA pseudouridine synthesis"/>
    <property type="evidence" value="ECO:0007669"/>
    <property type="project" value="UniProtKB-UniRule"/>
</dbReference>
<keyword evidence="3 4" id="KW-0413">Isomerase</keyword>
<dbReference type="InterPro" id="IPR020095">
    <property type="entry name" value="PsdUridine_synth_TruA_C"/>
</dbReference>
<dbReference type="SUPFAM" id="SSF55120">
    <property type="entry name" value="Pseudouridine synthase"/>
    <property type="match status" value="1"/>
</dbReference>
<dbReference type="HAMAP" id="MF_00171">
    <property type="entry name" value="TruA"/>
    <property type="match status" value="1"/>
</dbReference>
<dbReference type="Gene3D" id="3.30.70.660">
    <property type="entry name" value="Pseudouridine synthase I, catalytic domain, C-terminal subdomain"/>
    <property type="match status" value="1"/>
</dbReference>
<dbReference type="GO" id="GO:0160147">
    <property type="term" value="F:tRNA pseudouridine(38-40) synthase activity"/>
    <property type="evidence" value="ECO:0007669"/>
    <property type="project" value="UniProtKB-EC"/>
</dbReference>